<sequence>MNFSGRRRKKRRPLAVPANAGDNKPPPLKIKEATCNVRRQHLAINRTLVCPTQSGKQQPEGPSRSADVRGRWRANAGRKDVGGPSFDQRRLD</sequence>
<dbReference type="EMBL" id="JALNTZ010000002">
    <property type="protein sequence ID" value="KAJ3660478.1"/>
    <property type="molecule type" value="Genomic_DNA"/>
</dbReference>
<accession>A0AA38IM85</accession>
<keyword evidence="3" id="KW-1185">Reference proteome</keyword>
<reference evidence="2" key="1">
    <citation type="journal article" date="2023" name="G3 (Bethesda)">
        <title>Whole genome assemblies of Zophobas morio and Tenebrio molitor.</title>
        <authorList>
            <person name="Kaur S."/>
            <person name="Stinson S.A."/>
            <person name="diCenzo G.C."/>
        </authorList>
    </citation>
    <scope>NUCLEOTIDE SEQUENCE</scope>
    <source>
        <strain evidence="2">QUZm001</strain>
    </source>
</reference>
<dbReference type="Proteomes" id="UP001168821">
    <property type="component" value="Unassembled WGS sequence"/>
</dbReference>
<feature type="region of interest" description="Disordered" evidence="1">
    <location>
        <begin position="1"/>
        <end position="29"/>
    </location>
</feature>
<name>A0AA38IM85_9CUCU</name>
<dbReference type="AlphaFoldDB" id="A0AA38IM85"/>
<feature type="region of interest" description="Disordered" evidence="1">
    <location>
        <begin position="49"/>
        <end position="92"/>
    </location>
</feature>
<feature type="compositionally biased region" description="Basic and acidic residues" evidence="1">
    <location>
        <begin position="77"/>
        <end position="92"/>
    </location>
</feature>
<gene>
    <name evidence="2" type="ORF">Zmor_004926</name>
</gene>
<feature type="compositionally biased region" description="Basic residues" evidence="1">
    <location>
        <begin position="1"/>
        <end position="13"/>
    </location>
</feature>
<evidence type="ECO:0000256" key="1">
    <source>
        <dbReference type="SAM" id="MobiDB-lite"/>
    </source>
</evidence>
<comment type="caution">
    <text evidence="2">The sequence shown here is derived from an EMBL/GenBank/DDBJ whole genome shotgun (WGS) entry which is preliminary data.</text>
</comment>
<evidence type="ECO:0000313" key="2">
    <source>
        <dbReference type="EMBL" id="KAJ3660478.1"/>
    </source>
</evidence>
<protein>
    <submittedName>
        <fullName evidence="2">Uncharacterized protein</fullName>
    </submittedName>
</protein>
<evidence type="ECO:0000313" key="3">
    <source>
        <dbReference type="Proteomes" id="UP001168821"/>
    </source>
</evidence>
<proteinExistence type="predicted"/>
<organism evidence="2 3">
    <name type="scientific">Zophobas morio</name>
    <dbReference type="NCBI Taxonomy" id="2755281"/>
    <lineage>
        <taxon>Eukaryota</taxon>
        <taxon>Metazoa</taxon>
        <taxon>Ecdysozoa</taxon>
        <taxon>Arthropoda</taxon>
        <taxon>Hexapoda</taxon>
        <taxon>Insecta</taxon>
        <taxon>Pterygota</taxon>
        <taxon>Neoptera</taxon>
        <taxon>Endopterygota</taxon>
        <taxon>Coleoptera</taxon>
        <taxon>Polyphaga</taxon>
        <taxon>Cucujiformia</taxon>
        <taxon>Tenebrionidae</taxon>
        <taxon>Zophobas</taxon>
    </lineage>
</organism>